<evidence type="ECO:0000313" key="3">
    <source>
        <dbReference type="Proteomes" id="UP001432322"/>
    </source>
</evidence>
<name>A0AAV5WT77_9BILA</name>
<gene>
    <name evidence="2" type="ORF">PFISCL1PPCAC_24249</name>
</gene>
<keyword evidence="1" id="KW-0812">Transmembrane</keyword>
<keyword evidence="1" id="KW-1133">Transmembrane helix</keyword>
<sequence length="85" mass="10211">MTERGERVKKKKKPEEDLYRKREYFHPRKMAELAGLQPPTTKMYVPVNQDEQRHTDRVMVSFFHGLIAFGLVTIFTFIIHWIFLS</sequence>
<feature type="non-terminal residue" evidence="2">
    <location>
        <position position="85"/>
    </location>
</feature>
<evidence type="ECO:0000256" key="1">
    <source>
        <dbReference type="SAM" id="Phobius"/>
    </source>
</evidence>
<comment type="caution">
    <text evidence="2">The sequence shown here is derived from an EMBL/GenBank/DDBJ whole genome shotgun (WGS) entry which is preliminary data.</text>
</comment>
<dbReference type="EMBL" id="BTSY01000006">
    <property type="protein sequence ID" value="GMT32952.1"/>
    <property type="molecule type" value="Genomic_DNA"/>
</dbReference>
<feature type="transmembrane region" description="Helical" evidence="1">
    <location>
        <begin position="62"/>
        <end position="83"/>
    </location>
</feature>
<keyword evidence="3" id="KW-1185">Reference proteome</keyword>
<keyword evidence="1" id="KW-0472">Membrane</keyword>
<protein>
    <submittedName>
        <fullName evidence="2">Uncharacterized protein</fullName>
    </submittedName>
</protein>
<reference evidence="2" key="1">
    <citation type="submission" date="2023-10" db="EMBL/GenBank/DDBJ databases">
        <title>Genome assembly of Pristionchus species.</title>
        <authorList>
            <person name="Yoshida K."/>
            <person name="Sommer R.J."/>
        </authorList>
    </citation>
    <scope>NUCLEOTIDE SEQUENCE</scope>
    <source>
        <strain evidence="2">RS5133</strain>
    </source>
</reference>
<dbReference type="Proteomes" id="UP001432322">
    <property type="component" value="Unassembled WGS sequence"/>
</dbReference>
<organism evidence="2 3">
    <name type="scientific">Pristionchus fissidentatus</name>
    <dbReference type="NCBI Taxonomy" id="1538716"/>
    <lineage>
        <taxon>Eukaryota</taxon>
        <taxon>Metazoa</taxon>
        <taxon>Ecdysozoa</taxon>
        <taxon>Nematoda</taxon>
        <taxon>Chromadorea</taxon>
        <taxon>Rhabditida</taxon>
        <taxon>Rhabditina</taxon>
        <taxon>Diplogasteromorpha</taxon>
        <taxon>Diplogasteroidea</taxon>
        <taxon>Neodiplogasteridae</taxon>
        <taxon>Pristionchus</taxon>
    </lineage>
</organism>
<dbReference type="AlphaFoldDB" id="A0AAV5WT77"/>
<proteinExistence type="predicted"/>
<accession>A0AAV5WT77</accession>
<evidence type="ECO:0000313" key="2">
    <source>
        <dbReference type="EMBL" id="GMT32952.1"/>
    </source>
</evidence>